<reference evidence="6" key="1">
    <citation type="journal article" date="2023" name="Genome Biol. Evol.">
        <title>Long-read-based Genome Assembly of Drosophila gunungcola Reveals Fewer Chemosensory Genes in Flower-breeding Species.</title>
        <authorList>
            <person name="Negi A."/>
            <person name="Liao B.Y."/>
            <person name="Yeh S.D."/>
        </authorList>
    </citation>
    <scope>NUCLEOTIDE SEQUENCE</scope>
    <source>
        <strain evidence="6">Sukarami</strain>
    </source>
</reference>
<feature type="domain" description="EF-hand" evidence="5">
    <location>
        <begin position="24"/>
        <end position="59"/>
    </location>
</feature>
<name>A0A9P9YE57_9MUSC</name>
<keyword evidence="2" id="KW-0677">Repeat</keyword>
<dbReference type="Pfam" id="PF00036">
    <property type="entry name" value="EF-hand_1"/>
    <property type="match status" value="1"/>
</dbReference>
<evidence type="ECO:0000313" key="7">
    <source>
        <dbReference type="Proteomes" id="UP001059596"/>
    </source>
</evidence>
<evidence type="ECO:0000256" key="1">
    <source>
        <dbReference type="ARBA" id="ARBA00022723"/>
    </source>
</evidence>
<organism evidence="6 7">
    <name type="scientific">Drosophila gunungcola</name>
    <name type="common">fruit fly</name>
    <dbReference type="NCBI Taxonomy" id="103775"/>
    <lineage>
        <taxon>Eukaryota</taxon>
        <taxon>Metazoa</taxon>
        <taxon>Ecdysozoa</taxon>
        <taxon>Arthropoda</taxon>
        <taxon>Hexapoda</taxon>
        <taxon>Insecta</taxon>
        <taxon>Pterygota</taxon>
        <taxon>Neoptera</taxon>
        <taxon>Endopterygota</taxon>
        <taxon>Diptera</taxon>
        <taxon>Brachycera</taxon>
        <taxon>Muscomorpha</taxon>
        <taxon>Ephydroidea</taxon>
        <taxon>Drosophilidae</taxon>
        <taxon>Drosophila</taxon>
        <taxon>Sophophora</taxon>
    </lineage>
</organism>
<dbReference type="Gene3D" id="1.10.238.10">
    <property type="entry name" value="EF-hand"/>
    <property type="match status" value="1"/>
</dbReference>
<dbReference type="InterPro" id="IPR011992">
    <property type="entry name" value="EF-hand-dom_pair"/>
</dbReference>
<feature type="non-terminal residue" evidence="6">
    <location>
        <position position="1"/>
    </location>
</feature>
<evidence type="ECO:0000313" key="6">
    <source>
        <dbReference type="EMBL" id="KAI8034874.1"/>
    </source>
</evidence>
<dbReference type="GO" id="GO:0005509">
    <property type="term" value="F:calcium ion binding"/>
    <property type="evidence" value="ECO:0007669"/>
    <property type="project" value="InterPro"/>
</dbReference>
<dbReference type="PROSITE" id="PS50222">
    <property type="entry name" value="EF_HAND_2"/>
    <property type="match status" value="1"/>
</dbReference>
<dbReference type="PROSITE" id="PS00018">
    <property type="entry name" value="EF_HAND_1"/>
    <property type="match status" value="1"/>
</dbReference>
<evidence type="ECO:0000256" key="3">
    <source>
        <dbReference type="ARBA" id="ARBA00022837"/>
    </source>
</evidence>
<keyword evidence="3" id="KW-0106">Calcium</keyword>
<dbReference type="SUPFAM" id="SSF47473">
    <property type="entry name" value="EF-hand"/>
    <property type="match status" value="1"/>
</dbReference>
<evidence type="ECO:0000259" key="5">
    <source>
        <dbReference type="PROSITE" id="PS50222"/>
    </source>
</evidence>
<dbReference type="PANTHER" id="PTHR23055:SF167">
    <property type="entry name" value="EF-HAND DOMAIN-CONTAINING PROTEIN"/>
    <property type="match status" value="1"/>
</dbReference>
<dbReference type="InterPro" id="IPR002048">
    <property type="entry name" value="EF_hand_dom"/>
</dbReference>
<protein>
    <recommendedName>
        <fullName evidence="5">EF-hand domain-containing protein</fullName>
    </recommendedName>
</protein>
<evidence type="ECO:0000256" key="4">
    <source>
        <dbReference type="SAM" id="MobiDB-lite"/>
    </source>
</evidence>
<proteinExistence type="predicted"/>
<dbReference type="AlphaFoldDB" id="A0A9P9YE57"/>
<dbReference type="Proteomes" id="UP001059596">
    <property type="component" value="Unassembled WGS sequence"/>
</dbReference>
<sequence>MTDIVTAIYELMGRLPDECPEEEKIKGKVEQIFQKMDTNRDGVVTLDEFLEACRNDDAISRSMSGDEYTVPRRRRHQQLAQQQHHQQHQQHQQRRHNQQEPDK</sequence>
<feature type="region of interest" description="Disordered" evidence="4">
    <location>
        <begin position="60"/>
        <end position="103"/>
    </location>
</feature>
<dbReference type="EMBL" id="JAMKOV010000057">
    <property type="protein sequence ID" value="KAI8034874.1"/>
    <property type="molecule type" value="Genomic_DNA"/>
</dbReference>
<evidence type="ECO:0000256" key="2">
    <source>
        <dbReference type="ARBA" id="ARBA00022737"/>
    </source>
</evidence>
<dbReference type="PANTHER" id="PTHR23055">
    <property type="entry name" value="CALCIUM BINDING PROTEINS"/>
    <property type="match status" value="1"/>
</dbReference>
<keyword evidence="7" id="KW-1185">Reference proteome</keyword>
<feature type="compositionally biased region" description="Basic residues" evidence="4">
    <location>
        <begin position="85"/>
        <end position="96"/>
    </location>
</feature>
<dbReference type="SMART" id="SM00054">
    <property type="entry name" value="EFh"/>
    <property type="match status" value="1"/>
</dbReference>
<dbReference type="InterPro" id="IPR018247">
    <property type="entry name" value="EF_Hand_1_Ca_BS"/>
</dbReference>
<keyword evidence="1" id="KW-0479">Metal-binding</keyword>
<gene>
    <name evidence="6" type="ORF">M5D96_012390</name>
</gene>
<comment type="caution">
    <text evidence="6">The sequence shown here is derived from an EMBL/GenBank/DDBJ whole genome shotgun (WGS) entry which is preliminary data.</text>
</comment>
<accession>A0A9P9YE57</accession>
<dbReference type="InterPro" id="IPR028846">
    <property type="entry name" value="Recoverin"/>
</dbReference>